<accession>A0A270NPQ0</accession>
<dbReference type="RefSeq" id="WP_095377111.1">
    <property type="nucleotide sequence ID" value="NZ_JAAAFK010000002.1"/>
</dbReference>
<evidence type="ECO:0000313" key="2">
    <source>
        <dbReference type="Proteomes" id="UP000216433"/>
    </source>
</evidence>
<comment type="caution">
    <text evidence="1">The sequence shown here is derived from an EMBL/GenBank/DDBJ whole genome shotgun (WGS) entry which is preliminary data.</text>
</comment>
<name>A0A270NPQ0_STEMA</name>
<dbReference type="EMBL" id="NJGC01000002">
    <property type="protein sequence ID" value="PAM74134.1"/>
    <property type="molecule type" value="Genomic_DNA"/>
</dbReference>
<gene>
    <name evidence="1" type="ORF">CEK00_02050</name>
</gene>
<organism evidence="1 2">
    <name type="scientific">Stenotrophomonas maltophilia</name>
    <name type="common">Pseudomonas maltophilia</name>
    <name type="synonym">Xanthomonas maltophilia</name>
    <dbReference type="NCBI Taxonomy" id="40324"/>
    <lineage>
        <taxon>Bacteria</taxon>
        <taxon>Pseudomonadati</taxon>
        <taxon>Pseudomonadota</taxon>
        <taxon>Gammaproteobacteria</taxon>
        <taxon>Lysobacterales</taxon>
        <taxon>Lysobacteraceae</taxon>
        <taxon>Stenotrophomonas</taxon>
        <taxon>Stenotrophomonas maltophilia group</taxon>
    </lineage>
</organism>
<reference evidence="1 2" key="1">
    <citation type="submission" date="2017-06" db="EMBL/GenBank/DDBJ databases">
        <title>Genome sequencing and assembly of Stenotrophomonas maltophilia DF07.</title>
        <authorList>
            <person name="Iyer R."/>
        </authorList>
    </citation>
    <scope>NUCLEOTIDE SEQUENCE [LARGE SCALE GENOMIC DNA]</scope>
    <source>
        <strain evidence="1 2">DF07</strain>
    </source>
</reference>
<dbReference type="AlphaFoldDB" id="A0A270NPQ0"/>
<proteinExistence type="predicted"/>
<protein>
    <submittedName>
        <fullName evidence="1">Uncharacterized protein</fullName>
    </submittedName>
</protein>
<dbReference type="Proteomes" id="UP000216433">
    <property type="component" value="Unassembled WGS sequence"/>
</dbReference>
<evidence type="ECO:0000313" key="1">
    <source>
        <dbReference type="EMBL" id="PAM74134.1"/>
    </source>
</evidence>
<sequence length="108" mass="12107">MDNVYIVFAEEGITLSGMNGRKVLLATFLGSKSPPDDVRPSEDYWRLIGTNGTIVLEESQTSMTRHQRGMRVLVQFPESITDMGLACHNDIPDSLWIFVSDLIIHPVD</sequence>